<feature type="transmembrane region" description="Helical" evidence="4">
    <location>
        <begin position="35"/>
        <end position="52"/>
    </location>
</feature>
<dbReference type="Pfam" id="PF00487">
    <property type="entry name" value="FA_desaturase"/>
    <property type="match status" value="1"/>
</dbReference>
<reference evidence="6" key="1">
    <citation type="submission" date="2021-05" db="EMBL/GenBank/DDBJ databases">
        <authorList>
            <person name="Pietrasiak N."/>
            <person name="Ward R."/>
            <person name="Stajich J.E."/>
            <person name="Kurbessoian T."/>
        </authorList>
    </citation>
    <scope>NUCLEOTIDE SEQUENCE</scope>
    <source>
        <strain evidence="6">CPER-KK1</strain>
    </source>
</reference>
<dbReference type="InterPro" id="IPR012171">
    <property type="entry name" value="Fatty_acid_desaturase"/>
</dbReference>
<keyword evidence="3" id="KW-0408">Iron</keyword>
<comment type="cofactor">
    <cofactor evidence="1">
        <name>Fe(2+)</name>
        <dbReference type="ChEBI" id="CHEBI:29033"/>
    </cofactor>
</comment>
<comment type="caution">
    <text evidence="6">The sequence shown here is derived from an EMBL/GenBank/DDBJ whole genome shotgun (WGS) entry which is preliminary data.</text>
</comment>
<keyword evidence="4" id="KW-0472">Membrane</keyword>
<keyword evidence="4" id="KW-1133">Transmembrane helix</keyword>
<protein>
    <submittedName>
        <fullName evidence="6">Fatty acid desaturase</fullName>
    </submittedName>
</protein>
<dbReference type="GO" id="GO:0008610">
    <property type="term" value="P:lipid biosynthetic process"/>
    <property type="evidence" value="ECO:0007669"/>
    <property type="project" value="UniProtKB-ARBA"/>
</dbReference>
<evidence type="ECO:0000256" key="2">
    <source>
        <dbReference type="ARBA" id="ARBA00008749"/>
    </source>
</evidence>
<evidence type="ECO:0000256" key="4">
    <source>
        <dbReference type="SAM" id="Phobius"/>
    </source>
</evidence>
<dbReference type="InterPro" id="IPR005804">
    <property type="entry name" value="FA_desaturase_dom"/>
</dbReference>
<dbReference type="GO" id="GO:0016020">
    <property type="term" value="C:membrane"/>
    <property type="evidence" value="ECO:0007669"/>
    <property type="project" value="TreeGrafter"/>
</dbReference>
<gene>
    <name evidence="6" type="ORF">KME25_10190</name>
</gene>
<organism evidence="6 7">
    <name type="scientific">Symplocastrum torsivum CPER-KK1</name>
    <dbReference type="NCBI Taxonomy" id="450513"/>
    <lineage>
        <taxon>Bacteria</taxon>
        <taxon>Bacillati</taxon>
        <taxon>Cyanobacteriota</taxon>
        <taxon>Cyanophyceae</taxon>
        <taxon>Oscillatoriophycideae</taxon>
        <taxon>Oscillatoriales</taxon>
        <taxon>Microcoleaceae</taxon>
        <taxon>Symplocastrum</taxon>
    </lineage>
</organism>
<feature type="transmembrane region" description="Helical" evidence="4">
    <location>
        <begin position="207"/>
        <end position="228"/>
    </location>
</feature>
<evidence type="ECO:0000259" key="5">
    <source>
        <dbReference type="Pfam" id="PF00487"/>
    </source>
</evidence>
<dbReference type="PANTHER" id="PTHR19353">
    <property type="entry name" value="FATTY ACID DESATURASE 2"/>
    <property type="match status" value="1"/>
</dbReference>
<evidence type="ECO:0000256" key="1">
    <source>
        <dbReference type="ARBA" id="ARBA00001954"/>
    </source>
</evidence>
<feature type="transmembrane region" description="Helical" evidence="4">
    <location>
        <begin position="235"/>
        <end position="255"/>
    </location>
</feature>
<evidence type="ECO:0000313" key="6">
    <source>
        <dbReference type="EMBL" id="MBW4544795.1"/>
    </source>
</evidence>
<evidence type="ECO:0000256" key="3">
    <source>
        <dbReference type="ARBA" id="ARBA00023004"/>
    </source>
</evidence>
<sequence length="375" mass="42901">MNLSDKQPLIHQAQYAKMLRPLLPTEAFAPDPNKLIILFINLAILILGWAIAADLDRWQPSLLWLYLPLAIVMGNSVIVLLFSSHALMHGSVIKNSWLIQTIGLLGLTLWWMPPTLWKVIHNREHHTKTNSLADPDRNYLYEQPKTWGKWIQDLFVPSSEVNPLGLIVGMPTSWGVHGFRNLTSVLLFNRKSANYVPAAFTVSDKEYWAIAKEFLIILAIHLSIIAYLEFDLTKLLLSYFLPIGIGYAGGMFYIFTNHMLCQMTSTNDPLVNTISLRVPKLFDQLHLNFSYHTEHHIFPGMNSDYYPMVQELLKSQYPERLNLLDAGDVWRLLMQTPRHYQNDETFTDWSGEKAVPCPLSQEAKGLIKPNGIDCT</sequence>
<feature type="domain" description="Fatty acid desaturase" evidence="5">
    <location>
        <begin position="63"/>
        <end position="320"/>
    </location>
</feature>
<proteinExistence type="inferred from homology"/>
<comment type="similarity">
    <text evidence="2">Belongs to the fatty acid desaturase type 2 family.</text>
</comment>
<reference evidence="6" key="2">
    <citation type="journal article" date="2022" name="Microbiol. Resour. Announc.">
        <title>Metagenome Sequencing to Explore Phylogenomics of Terrestrial Cyanobacteria.</title>
        <authorList>
            <person name="Ward R.D."/>
            <person name="Stajich J.E."/>
            <person name="Johansen J.R."/>
            <person name="Huntemann M."/>
            <person name="Clum A."/>
            <person name="Foster B."/>
            <person name="Foster B."/>
            <person name="Roux S."/>
            <person name="Palaniappan K."/>
            <person name="Varghese N."/>
            <person name="Mukherjee S."/>
            <person name="Reddy T.B.K."/>
            <person name="Daum C."/>
            <person name="Copeland A."/>
            <person name="Chen I.A."/>
            <person name="Ivanova N.N."/>
            <person name="Kyrpides N.C."/>
            <person name="Shapiro N."/>
            <person name="Eloe-Fadrosh E.A."/>
            <person name="Pietrasiak N."/>
        </authorList>
    </citation>
    <scope>NUCLEOTIDE SEQUENCE</scope>
    <source>
        <strain evidence="6">CPER-KK1</strain>
    </source>
</reference>
<dbReference type="EMBL" id="JAHHIF010000011">
    <property type="protein sequence ID" value="MBW4544795.1"/>
    <property type="molecule type" value="Genomic_DNA"/>
</dbReference>
<dbReference type="GO" id="GO:0016717">
    <property type="term" value="F:oxidoreductase activity, acting on paired donors, with oxidation of a pair of donors resulting in the reduction of molecular oxygen to two molecules of water"/>
    <property type="evidence" value="ECO:0007669"/>
    <property type="project" value="TreeGrafter"/>
</dbReference>
<dbReference type="AlphaFoldDB" id="A0A951PJ23"/>
<dbReference type="Proteomes" id="UP000753908">
    <property type="component" value="Unassembled WGS sequence"/>
</dbReference>
<evidence type="ECO:0000313" key="7">
    <source>
        <dbReference type="Proteomes" id="UP000753908"/>
    </source>
</evidence>
<name>A0A951PJ23_9CYAN</name>
<dbReference type="PANTHER" id="PTHR19353:SF19">
    <property type="entry name" value="DELTA(5) FATTY ACID DESATURASE C-RELATED"/>
    <property type="match status" value="1"/>
</dbReference>
<feature type="transmembrane region" description="Helical" evidence="4">
    <location>
        <begin position="64"/>
        <end position="83"/>
    </location>
</feature>
<keyword evidence="4" id="KW-0812">Transmembrane</keyword>
<accession>A0A951PJ23</accession>
<feature type="transmembrane region" description="Helical" evidence="4">
    <location>
        <begin position="95"/>
        <end position="112"/>
    </location>
</feature>